<dbReference type="InterPro" id="IPR023772">
    <property type="entry name" value="DNA-bd_HTH_TetR-type_CS"/>
</dbReference>
<feature type="DNA-binding region" description="H-T-H motif" evidence="2">
    <location>
        <begin position="29"/>
        <end position="48"/>
    </location>
</feature>
<dbReference type="RefSeq" id="WP_091547106.1">
    <property type="nucleotide sequence ID" value="NZ_FMUS01000035.1"/>
</dbReference>
<dbReference type="OrthoDB" id="494991at2"/>
<keyword evidence="1 2" id="KW-0238">DNA-binding</keyword>
<dbReference type="InterPro" id="IPR050624">
    <property type="entry name" value="HTH-type_Tx_Regulator"/>
</dbReference>
<dbReference type="PRINTS" id="PR00455">
    <property type="entry name" value="HTHTETR"/>
</dbReference>
<sequence length="197" mass="23479">MTTKVNNTKKRIQDTAWNLFYHYGYNNVTVDQIIAASQSSKGTFYHYFKSKDELVISWFENYDNFYWDWFQQNTEYVNHLDKLIDFSKFVFNFIELHTDVQMVSAFYSAQISFYGKISGKVSPRKFFYILDEIIKAGQNEGQIMTQFTYKDLSRMIMTVYRGILYDWCIAGGIFSLEEYGVRVMDQFLESFRTKPNN</sequence>
<dbReference type="InterPro" id="IPR009057">
    <property type="entry name" value="Homeodomain-like_sf"/>
</dbReference>
<dbReference type="PANTHER" id="PTHR43479:SF11">
    <property type="entry name" value="ACREF_ENVCD OPERON REPRESSOR-RELATED"/>
    <property type="match status" value="1"/>
</dbReference>
<dbReference type="Gene3D" id="1.10.357.10">
    <property type="entry name" value="Tetracycline Repressor, domain 2"/>
    <property type="match status" value="1"/>
</dbReference>
<dbReference type="GO" id="GO:0003677">
    <property type="term" value="F:DNA binding"/>
    <property type="evidence" value="ECO:0007669"/>
    <property type="project" value="UniProtKB-UniRule"/>
</dbReference>
<organism evidence="4 5">
    <name type="scientific">Alkaliphilus peptidifermentans DSM 18978</name>
    <dbReference type="NCBI Taxonomy" id="1120976"/>
    <lineage>
        <taxon>Bacteria</taxon>
        <taxon>Bacillati</taxon>
        <taxon>Bacillota</taxon>
        <taxon>Clostridia</taxon>
        <taxon>Peptostreptococcales</taxon>
        <taxon>Natronincolaceae</taxon>
        <taxon>Alkaliphilus</taxon>
    </lineage>
</organism>
<dbReference type="PROSITE" id="PS50977">
    <property type="entry name" value="HTH_TETR_2"/>
    <property type="match status" value="1"/>
</dbReference>
<keyword evidence="5" id="KW-1185">Reference proteome</keyword>
<evidence type="ECO:0000256" key="2">
    <source>
        <dbReference type="PROSITE-ProRule" id="PRU00335"/>
    </source>
</evidence>
<reference evidence="4 5" key="1">
    <citation type="submission" date="2016-10" db="EMBL/GenBank/DDBJ databases">
        <authorList>
            <person name="de Groot N.N."/>
        </authorList>
    </citation>
    <scope>NUCLEOTIDE SEQUENCE [LARGE SCALE GENOMIC DNA]</scope>
    <source>
        <strain evidence="4 5">DSM 18978</strain>
    </source>
</reference>
<feature type="domain" description="HTH tetR-type" evidence="3">
    <location>
        <begin position="6"/>
        <end position="66"/>
    </location>
</feature>
<gene>
    <name evidence="4" type="ORF">SAMN03080606_03934</name>
</gene>
<dbReference type="Proteomes" id="UP000198636">
    <property type="component" value="Unassembled WGS sequence"/>
</dbReference>
<dbReference type="PANTHER" id="PTHR43479">
    <property type="entry name" value="ACREF/ENVCD OPERON REPRESSOR-RELATED"/>
    <property type="match status" value="1"/>
</dbReference>
<evidence type="ECO:0000259" key="3">
    <source>
        <dbReference type="PROSITE" id="PS50977"/>
    </source>
</evidence>
<evidence type="ECO:0000313" key="5">
    <source>
        <dbReference type="Proteomes" id="UP000198636"/>
    </source>
</evidence>
<dbReference type="STRING" id="1120976.SAMN03080606_03934"/>
<dbReference type="AlphaFoldDB" id="A0A1G5L0A6"/>
<evidence type="ECO:0000256" key="1">
    <source>
        <dbReference type="ARBA" id="ARBA00023125"/>
    </source>
</evidence>
<evidence type="ECO:0000313" key="4">
    <source>
        <dbReference type="EMBL" id="SCZ06302.1"/>
    </source>
</evidence>
<dbReference type="PROSITE" id="PS01081">
    <property type="entry name" value="HTH_TETR_1"/>
    <property type="match status" value="1"/>
</dbReference>
<proteinExistence type="predicted"/>
<dbReference type="InterPro" id="IPR036271">
    <property type="entry name" value="Tet_transcr_reg_TetR-rel_C_sf"/>
</dbReference>
<protein>
    <submittedName>
        <fullName evidence="4">Transcriptional regulator, TetR family</fullName>
    </submittedName>
</protein>
<dbReference type="SUPFAM" id="SSF46689">
    <property type="entry name" value="Homeodomain-like"/>
    <property type="match status" value="1"/>
</dbReference>
<dbReference type="InterPro" id="IPR001647">
    <property type="entry name" value="HTH_TetR"/>
</dbReference>
<dbReference type="Pfam" id="PF00440">
    <property type="entry name" value="TetR_N"/>
    <property type="match status" value="1"/>
</dbReference>
<dbReference type="EMBL" id="FMUS01000035">
    <property type="protein sequence ID" value="SCZ06302.1"/>
    <property type="molecule type" value="Genomic_DNA"/>
</dbReference>
<accession>A0A1G5L0A6</accession>
<name>A0A1G5L0A6_9FIRM</name>
<dbReference type="SUPFAM" id="SSF48498">
    <property type="entry name" value="Tetracyclin repressor-like, C-terminal domain"/>
    <property type="match status" value="1"/>
</dbReference>